<dbReference type="Proteomes" id="UP001470230">
    <property type="component" value="Unassembled WGS sequence"/>
</dbReference>
<keyword evidence="5" id="KW-0238">DNA-binding</keyword>
<gene>
    <name evidence="7" type="ORF">M9Y10_032098</name>
</gene>
<evidence type="ECO:0000256" key="4">
    <source>
        <dbReference type="ARBA" id="ARBA00022695"/>
    </source>
</evidence>
<evidence type="ECO:0000313" key="8">
    <source>
        <dbReference type="Proteomes" id="UP001470230"/>
    </source>
</evidence>
<dbReference type="Pfam" id="PF14487">
    <property type="entry name" value="DarT"/>
    <property type="match status" value="1"/>
</dbReference>
<comment type="caution">
    <text evidence="7">The sequence shown here is derived from an EMBL/GenBank/DDBJ whole genome shotgun (WGS) entry which is preliminary data.</text>
</comment>
<keyword evidence="2" id="KW-0328">Glycosyltransferase</keyword>
<accession>A0ABR2GZ51</accession>
<sequence>MCPRPSQGKLLYHMTLLNNIPSILEKGILSRNKLQSSKIFFYDIADEEIVEKLTRKFDGYDLSDYIHFHFFSSTPFDKSLVCRYGSENLAIIAVFRPTFIDKMKRYKIITAHPLSNRNPEILDYEDGMNSIPWPLLDDYAMGGNAFDFSNSYNRTATMAECIVYERIEPREIAWIFINSNAKYDQLLTEIKQNHPSALKRLRKIVVRNNMFPKIYGLNNWINYGNVSNRTYNDLSYNRTYNDVNYNRTYNDVNYNRTYNDVNYNRANININYNTNYKVYNNDWNMNDHRYSRYHRKKEIKYRNDEESSNGGFFSFLANLCIIC</sequence>
<keyword evidence="1" id="KW-1277">Toxin-antitoxin system</keyword>
<dbReference type="EMBL" id="JAPFFF010000052">
    <property type="protein sequence ID" value="KAK8839171.1"/>
    <property type="molecule type" value="Genomic_DNA"/>
</dbReference>
<dbReference type="PROSITE" id="PS52018">
    <property type="entry name" value="DART"/>
    <property type="match status" value="1"/>
</dbReference>
<keyword evidence="4" id="KW-0548">Nucleotidyltransferase</keyword>
<evidence type="ECO:0000256" key="5">
    <source>
        <dbReference type="ARBA" id="ARBA00023125"/>
    </source>
</evidence>
<evidence type="ECO:0000256" key="1">
    <source>
        <dbReference type="ARBA" id="ARBA00022649"/>
    </source>
</evidence>
<protein>
    <recommendedName>
        <fullName evidence="6">DarT domain-containing protein</fullName>
    </recommendedName>
</protein>
<evidence type="ECO:0000256" key="2">
    <source>
        <dbReference type="ARBA" id="ARBA00022676"/>
    </source>
</evidence>
<feature type="domain" description="DarT" evidence="6">
    <location>
        <begin position="9"/>
        <end position="212"/>
    </location>
</feature>
<proteinExistence type="predicted"/>
<name>A0ABR2GZ51_9EUKA</name>
<evidence type="ECO:0000256" key="3">
    <source>
        <dbReference type="ARBA" id="ARBA00022679"/>
    </source>
</evidence>
<keyword evidence="3" id="KW-0808">Transferase</keyword>
<evidence type="ECO:0000259" key="6">
    <source>
        <dbReference type="PROSITE" id="PS52018"/>
    </source>
</evidence>
<keyword evidence="8" id="KW-1185">Reference proteome</keyword>
<organism evidence="7 8">
    <name type="scientific">Tritrichomonas musculus</name>
    <dbReference type="NCBI Taxonomy" id="1915356"/>
    <lineage>
        <taxon>Eukaryota</taxon>
        <taxon>Metamonada</taxon>
        <taxon>Parabasalia</taxon>
        <taxon>Tritrichomonadida</taxon>
        <taxon>Tritrichomonadidae</taxon>
        <taxon>Tritrichomonas</taxon>
    </lineage>
</organism>
<reference evidence="7 8" key="1">
    <citation type="submission" date="2024-04" db="EMBL/GenBank/DDBJ databases">
        <title>Tritrichomonas musculus Genome.</title>
        <authorList>
            <person name="Alves-Ferreira E."/>
            <person name="Grigg M."/>
            <person name="Lorenzi H."/>
            <person name="Galac M."/>
        </authorList>
    </citation>
    <scope>NUCLEOTIDE SEQUENCE [LARGE SCALE GENOMIC DNA]</scope>
    <source>
        <strain evidence="7 8">EAF2021</strain>
    </source>
</reference>
<dbReference type="InterPro" id="IPR029494">
    <property type="entry name" value="DarT"/>
</dbReference>
<evidence type="ECO:0000313" key="7">
    <source>
        <dbReference type="EMBL" id="KAK8839171.1"/>
    </source>
</evidence>